<name>A0AAJ0BYQ2_9PEZI</name>
<feature type="compositionally biased region" description="Polar residues" evidence="1">
    <location>
        <begin position="374"/>
        <end position="385"/>
    </location>
</feature>
<dbReference type="GeneID" id="85307951"/>
<comment type="caution">
    <text evidence="2">The sequence shown here is derived from an EMBL/GenBank/DDBJ whole genome shotgun (WGS) entry which is preliminary data.</text>
</comment>
<dbReference type="EMBL" id="MU839015">
    <property type="protein sequence ID" value="KAK1765559.1"/>
    <property type="molecule type" value="Genomic_DNA"/>
</dbReference>
<feature type="region of interest" description="Disordered" evidence="1">
    <location>
        <begin position="133"/>
        <end position="163"/>
    </location>
</feature>
<feature type="region of interest" description="Disordered" evidence="1">
    <location>
        <begin position="320"/>
        <end position="500"/>
    </location>
</feature>
<protein>
    <recommendedName>
        <fullName evidence="4">Protamine P1</fullName>
    </recommendedName>
</protein>
<feature type="region of interest" description="Disordered" evidence="1">
    <location>
        <begin position="72"/>
        <end position="102"/>
    </location>
</feature>
<feature type="region of interest" description="Disordered" evidence="1">
    <location>
        <begin position="518"/>
        <end position="544"/>
    </location>
</feature>
<feature type="region of interest" description="Disordered" evidence="1">
    <location>
        <begin position="595"/>
        <end position="633"/>
    </location>
</feature>
<feature type="compositionally biased region" description="Basic and acidic residues" evidence="1">
    <location>
        <begin position="455"/>
        <end position="500"/>
    </location>
</feature>
<organism evidence="2 3">
    <name type="scientific">Phialemonium atrogriseum</name>
    <dbReference type="NCBI Taxonomy" id="1093897"/>
    <lineage>
        <taxon>Eukaryota</taxon>
        <taxon>Fungi</taxon>
        <taxon>Dikarya</taxon>
        <taxon>Ascomycota</taxon>
        <taxon>Pezizomycotina</taxon>
        <taxon>Sordariomycetes</taxon>
        <taxon>Sordariomycetidae</taxon>
        <taxon>Cephalothecales</taxon>
        <taxon>Cephalothecaceae</taxon>
        <taxon>Phialemonium</taxon>
    </lineage>
</organism>
<feature type="compositionally biased region" description="Polar residues" evidence="1">
    <location>
        <begin position="602"/>
        <end position="629"/>
    </location>
</feature>
<evidence type="ECO:0000256" key="1">
    <source>
        <dbReference type="SAM" id="MobiDB-lite"/>
    </source>
</evidence>
<evidence type="ECO:0000313" key="3">
    <source>
        <dbReference type="Proteomes" id="UP001244011"/>
    </source>
</evidence>
<feature type="region of interest" description="Disordered" evidence="1">
    <location>
        <begin position="252"/>
        <end position="274"/>
    </location>
</feature>
<feature type="compositionally biased region" description="Basic and acidic residues" evidence="1">
    <location>
        <begin position="346"/>
        <end position="358"/>
    </location>
</feature>
<feature type="region of interest" description="Disordered" evidence="1">
    <location>
        <begin position="228"/>
        <end position="247"/>
    </location>
</feature>
<feature type="compositionally biased region" description="Polar residues" evidence="1">
    <location>
        <begin position="674"/>
        <end position="696"/>
    </location>
</feature>
<dbReference type="Proteomes" id="UP001244011">
    <property type="component" value="Unassembled WGS sequence"/>
</dbReference>
<feature type="compositionally biased region" description="Acidic residues" evidence="1">
    <location>
        <begin position="359"/>
        <end position="372"/>
    </location>
</feature>
<dbReference type="AlphaFoldDB" id="A0AAJ0BYQ2"/>
<sequence>MRAALPVKPVCDEPVCYEAPHAPDEVLYSGSDDEYYENPAERCQRYEAQAQRYLDGKPVHIFSASLRGPFTQESGWQNPWRSRTGQGKPQRRGPHKVVSQSTNARVGYCSTLDDSGWWDEPDPLTHKRSDAVFRQPEKTKTPPTQPAPCPLPSTTSSKATHTRINPYMDDVSWVRVRAWRDEVQSNAASREEFWVSSHGQADGETSARKRKASSSEWLRRTVVKRRRLETPSIRASPTPGQYDESLPSVLNITATPSSSVPGDDLPDTRHAGNSLRHQRSFSMLKSAAKQRLANRLAITGRARGTVELSQGRPRDFCMSEAQPHQRQNERPMGRGLSNTAVPRPRYSRDIDMKNYEKGEESDENEENDEPEDPISTTKQAINKGTESPEIAENDAVALLSDEPEAPMESGQVPEALPEGGVDEEEAVPEDGTGVIASAIDGPTLVPSSPYDEVEGQAKEASPHSEHLQVERQGREPPESGDNEVARDTSFDAGRQAEELREHITEITQPAITCTPHDLAQQLGSNPRCYGAKDNNEPPSSSHARISDGVYVALEQSLSTLEPHCFEAEESEETVEPRATEPEMADGTIAMELEELGLLGQETSKVQSLRSPEQQPSPQGRNTPRQQQSPWVEEVVDIPYMTSLADDRSTIPSLILQTLDNICTSERTEPLPSSRCFQPLTSPASNNGPLGTSNDNLPEQALGCDGDVTMHESQAHADRPSTPETKPSSLPTPDFTLSIKSLREFMTPSPEPPRQPKRVLLQNGQLPSTQILFDAALSNPWRSSKKKPVRHVSFAPLPGEAGESHRPRALSPPLNMSQSDLPAENTRFGKHFATVTRKGPQMRRQRQQAQRLLPSASQQMCASPAFDAMAEAFIEADQRAATRQQHEGGAGLEQQGTSSVMEEGEIVMKEENHGPDGVDDVQAVLENLDEFLDSFDVEVELDRARVDDQQQGANESPMCVAGLGVNMTSIMGVNVWE</sequence>
<gene>
    <name evidence="2" type="ORF">QBC33DRAFT_455228</name>
</gene>
<evidence type="ECO:0000313" key="2">
    <source>
        <dbReference type="EMBL" id="KAK1765559.1"/>
    </source>
</evidence>
<feature type="region of interest" description="Disordered" evidence="1">
    <location>
        <begin position="793"/>
        <end position="816"/>
    </location>
</feature>
<accession>A0AAJ0BYQ2</accession>
<feature type="region of interest" description="Disordered" evidence="1">
    <location>
        <begin position="187"/>
        <end position="216"/>
    </location>
</feature>
<reference evidence="2" key="1">
    <citation type="submission" date="2023-06" db="EMBL/GenBank/DDBJ databases">
        <title>Genome-scale phylogeny and comparative genomics of the fungal order Sordariales.</title>
        <authorList>
            <consortium name="Lawrence Berkeley National Laboratory"/>
            <person name="Hensen N."/>
            <person name="Bonometti L."/>
            <person name="Westerberg I."/>
            <person name="Brannstrom I.O."/>
            <person name="Guillou S."/>
            <person name="Cros-Aarteil S."/>
            <person name="Calhoun S."/>
            <person name="Haridas S."/>
            <person name="Kuo A."/>
            <person name="Mondo S."/>
            <person name="Pangilinan J."/>
            <person name="Riley R."/>
            <person name="Labutti K."/>
            <person name="Andreopoulos B."/>
            <person name="Lipzen A."/>
            <person name="Chen C."/>
            <person name="Yanf M."/>
            <person name="Daum C."/>
            <person name="Ng V."/>
            <person name="Clum A."/>
            <person name="Steindorff A."/>
            <person name="Ohm R."/>
            <person name="Martin F."/>
            <person name="Silar P."/>
            <person name="Natvig D."/>
            <person name="Lalanne C."/>
            <person name="Gautier V."/>
            <person name="Ament-Velasquez S.L."/>
            <person name="Kruys A."/>
            <person name="Hutchinson M.I."/>
            <person name="Powell A.J."/>
            <person name="Barry K."/>
            <person name="Miller A.N."/>
            <person name="Grigoriev I.V."/>
            <person name="Debuchy R."/>
            <person name="Gladieux P."/>
            <person name="Thoren M.H."/>
            <person name="Johannesson H."/>
        </authorList>
    </citation>
    <scope>NUCLEOTIDE SEQUENCE</scope>
    <source>
        <strain evidence="2">8032-3</strain>
    </source>
</reference>
<feature type="compositionally biased region" description="Polar residues" evidence="1">
    <location>
        <begin position="721"/>
        <end position="730"/>
    </location>
</feature>
<feature type="region of interest" description="Disordered" evidence="1">
    <location>
        <begin position="666"/>
        <end position="732"/>
    </location>
</feature>
<keyword evidence="3" id="KW-1185">Reference proteome</keyword>
<evidence type="ECO:0008006" key="4">
    <source>
        <dbReference type="Google" id="ProtNLM"/>
    </source>
</evidence>
<proteinExistence type="predicted"/>
<feature type="compositionally biased region" description="Basic and acidic residues" evidence="1">
    <location>
        <begin position="707"/>
        <end position="720"/>
    </location>
</feature>
<feature type="compositionally biased region" description="Polar residues" evidence="1">
    <location>
        <begin position="72"/>
        <end position="87"/>
    </location>
</feature>
<dbReference type="RefSeq" id="XP_060281772.1">
    <property type="nucleotide sequence ID" value="XM_060424764.1"/>
</dbReference>